<dbReference type="EMBL" id="ML987213">
    <property type="protein sequence ID" value="KAF2241182.1"/>
    <property type="molecule type" value="Genomic_DNA"/>
</dbReference>
<dbReference type="Pfam" id="PF00069">
    <property type="entry name" value="Pkinase"/>
    <property type="match status" value="1"/>
</dbReference>
<dbReference type="PANTHER" id="PTHR24348">
    <property type="entry name" value="SERINE/THREONINE-PROTEIN KINASE UNC-51-RELATED"/>
    <property type="match status" value="1"/>
</dbReference>
<evidence type="ECO:0000313" key="5">
    <source>
        <dbReference type="EMBL" id="KAF2241182.1"/>
    </source>
</evidence>
<dbReference type="InterPro" id="IPR045269">
    <property type="entry name" value="Atg1-like"/>
</dbReference>
<dbReference type="RefSeq" id="XP_033676186.1">
    <property type="nucleotide sequence ID" value="XM_033824444.1"/>
</dbReference>
<proteinExistence type="predicted"/>
<dbReference type="PROSITE" id="PS00108">
    <property type="entry name" value="PROTEIN_KINASE_ST"/>
    <property type="match status" value="1"/>
</dbReference>
<evidence type="ECO:0000256" key="3">
    <source>
        <dbReference type="ARBA" id="ARBA00030237"/>
    </source>
</evidence>
<dbReference type="PANTHER" id="PTHR24348:SF68">
    <property type="entry name" value="SERINE_THREONINE-PROTEIN KINASE ATG1C"/>
    <property type="match status" value="1"/>
</dbReference>
<organism evidence="5 6">
    <name type="scientific">Trematosphaeria pertusa</name>
    <dbReference type="NCBI Taxonomy" id="390896"/>
    <lineage>
        <taxon>Eukaryota</taxon>
        <taxon>Fungi</taxon>
        <taxon>Dikarya</taxon>
        <taxon>Ascomycota</taxon>
        <taxon>Pezizomycotina</taxon>
        <taxon>Dothideomycetes</taxon>
        <taxon>Pleosporomycetidae</taxon>
        <taxon>Pleosporales</taxon>
        <taxon>Massarineae</taxon>
        <taxon>Trematosphaeriaceae</taxon>
        <taxon>Trematosphaeria</taxon>
    </lineage>
</organism>
<dbReference type="GeneID" id="54577774"/>
<sequence length="426" mass="48255">MIKHKGKAAGRRILAHFNGSTGRDVLPQYDDSVDRYPTVRYLAEGGSGKVHLCEDRKQGTLVAVKSIQYDDTSMPHEAQIIQQLGRHANIVKCYDVADHPAEEFYKRIVFEYCPLGDLADYIEQCDGDVPELFIWHAFNQITQGLQHIHATGIVHGDLKLANVLLASPPRGALFPTLKIADFGASLVKPPAQIPRTHRGTWAYASPEAEFLFGPETDVWALGCIIHYLANKRLPFHSIEMNDLDSVEAWFDKTGRAIPPGTPFRRDYKHFCYWLAEHPVVITRVDKSSKCSTMTRTKLLNYFMHRVLDTDWKTRITTNELQRFMTVLEPFVFNVKAAGYHSVLESFEEGLDVGVNEGATSRIMDSYVVMQMFCALAILVSKWKDPHLLGFGKDLLTVMNTEHHAQACRCLCDVKLDLPWRSQHADP</sequence>
<feature type="domain" description="Protein kinase" evidence="4">
    <location>
        <begin position="36"/>
        <end position="331"/>
    </location>
</feature>
<evidence type="ECO:0000259" key="4">
    <source>
        <dbReference type="PROSITE" id="PS50011"/>
    </source>
</evidence>
<keyword evidence="5" id="KW-0808">Transferase</keyword>
<dbReference type="GO" id="GO:0034045">
    <property type="term" value="C:phagophore assembly site membrane"/>
    <property type="evidence" value="ECO:0007669"/>
    <property type="project" value="UniProtKB-SubCell"/>
</dbReference>
<dbReference type="PROSITE" id="PS50011">
    <property type="entry name" value="PROTEIN_KINASE_DOM"/>
    <property type="match status" value="1"/>
</dbReference>
<dbReference type="Gene3D" id="1.10.510.10">
    <property type="entry name" value="Transferase(Phosphotransferase) domain 1"/>
    <property type="match status" value="1"/>
</dbReference>
<dbReference type="SUPFAM" id="SSF56112">
    <property type="entry name" value="Protein kinase-like (PK-like)"/>
    <property type="match status" value="1"/>
</dbReference>
<dbReference type="GO" id="GO:0004674">
    <property type="term" value="F:protein serine/threonine kinase activity"/>
    <property type="evidence" value="ECO:0007669"/>
    <property type="project" value="InterPro"/>
</dbReference>
<keyword evidence="5" id="KW-0418">Kinase</keyword>
<keyword evidence="6" id="KW-1185">Reference proteome</keyword>
<reference evidence="5" key="1">
    <citation type="journal article" date="2020" name="Stud. Mycol.">
        <title>101 Dothideomycetes genomes: a test case for predicting lifestyles and emergence of pathogens.</title>
        <authorList>
            <person name="Haridas S."/>
            <person name="Albert R."/>
            <person name="Binder M."/>
            <person name="Bloem J."/>
            <person name="Labutti K."/>
            <person name="Salamov A."/>
            <person name="Andreopoulos B."/>
            <person name="Baker S."/>
            <person name="Barry K."/>
            <person name="Bills G."/>
            <person name="Bluhm B."/>
            <person name="Cannon C."/>
            <person name="Castanera R."/>
            <person name="Culley D."/>
            <person name="Daum C."/>
            <person name="Ezra D."/>
            <person name="Gonzalez J."/>
            <person name="Henrissat B."/>
            <person name="Kuo A."/>
            <person name="Liang C."/>
            <person name="Lipzen A."/>
            <person name="Lutzoni F."/>
            <person name="Magnuson J."/>
            <person name="Mondo S."/>
            <person name="Nolan M."/>
            <person name="Ohm R."/>
            <person name="Pangilinan J."/>
            <person name="Park H.-J."/>
            <person name="Ramirez L."/>
            <person name="Alfaro M."/>
            <person name="Sun H."/>
            <person name="Tritt A."/>
            <person name="Yoshinaga Y."/>
            <person name="Zwiers L.-H."/>
            <person name="Turgeon B."/>
            <person name="Goodwin S."/>
            <person name="Spatafora J."/>
            <person name="Crous P."/>
            <person name="Grigoriev I."/>
        </authorList>
    </citation>
    <scope>NUCLEOTIDE SEQUENCE</scope>
    <source>
        <strain evidence="5">CBS 122368</strain>
    </source>
</reference>
<name>A0A6A6HTS2_9PLEO</name>
<dbReference type="SMART" id="SM00220">
    <property type="entry name" value="S_TKc"/>
    <property type="match status" value="1"/>
</dbReference>
<dbReference type="InterPro" id="IPR011009">
    <property type="entry name" value="Kinase-like_dom_sf"/>
</dbReference>
<accession>A0A6A6HTS2</accession>
<dbReference type="InterPro" id="IPR008271">
    <property type="entry name" value="Ser/Thr_kinase_AS"/>
</dbReference>
<keyword evidence="2" id="KW-0072">Autophagy</keyword>
<dbReference type="GO" id="GO:0010506">
    <property type="term" value="P:regulation of autophagy"/>
    <property type="evidence" value="ECO:0007669"/>
    <property type="project" value="InterPro"/>
</dbReference>
<evidence type="ECO:0000313" key="6">
    <source>
        <dbReference type="Proteomes" id="UP000800094"/>
    </source>
</evidence>
<dbReference type="CDD" id="cd00180">
    <property type="entry name" value="PKc"/>
    <property type="match status" value="1"/>
</dbReference>
<dbReference type="InterPro" id="IPR000719">
    <property type="entry name" value="Prot_kinase_dom"/>
</dbReference>
<evidence type="ECO:0000256" key="1">
    <source>
        <dbReference type="ARBA" id="ARBA00004623"/>
    </source>
</evidence>
<dbReference type="Proteomes" id="UP000800094">
    <property type="component" value="Unassembled WGS sequence"/>
</dbReference>
<dbReference type="GO" id="GO:0005524">
    <property type="term" value="F:ATP binding"/>
    <property type="evidence" value="ECO:0007669"/>
    <property type="project" value="InterPro"/>
</dbReference>
<evidence type="ECO:0000256" key="2">
    <source>
        <dbReference type="ARBA" id="ARBA00023006"/>
    </source>
</evidence>
<gene>
    <name evidence="5" type="ORF">BU26DRAFT_441202</name>
</gene>
<protein>
    <recommendedName>
        <fullName evidence="3">Autophagy-related protein 1</fullName>
    </recommendedName>
</protein>
<dbReference type="OrthoDB" id="310217at2759"/>
<dbReference type="GO" id="GO:0006914">
    <property type="term" value="P:autophagy"/>
    <property type="evidence" value="ECO:0007669"/>
    <property type="project" value="UniProtKB-KW"/>
</dbReference>
<dbReference type="AlphaFoldDB" id="A0A6A6HTS2"/>
<comment type="subcellular location">
    <subcellularLocation>
        <location evidence="1">Preautophagosomal structure membrane</location>
        <topology evidence="1">Peripheral membrane protein</topology>
    </subcellularLocation>
</comment>